<dbReference type="UniPathway" id="UPA00109">
    <property type="reaction ID" value="UER00182"/>
</dbReference>
<evidence type="ECO:0000313" key="10">
    <source>
        <dbReference type="EMBL" id="KON31256.1"/>
    </source>
</evidence>
<keyword evidence="8" id="KW-0324">Glycolysis</keyword>
<evidence type="ECO:0000256" key="8">
    <source>
        <dbReference type="ARBA" id="ARBA00023152"/>
    </source>
</evidence>
<dbReference type="GO" id="GO:0070095">
    <property type="term" value="F:fructose-6-phosphate binding"/>
    <property type="evidence" value="ECO:0007669"/>
    <property type="project" value="TreeGrafter"/>
</dbReference>
<keyword evidence="3" id="KW-0963">Cytoplasm</keyword>
<dbReference type="PANTHER" id="PTHR13697">
    <property type="entry name" value="PHOSPHOFRUCTOKINASE"/>
    <property type="match status" value="1"/>
</dbReference>
<dbReference type="GO" id="GO:0005945">
    <property type="term" value="C:6-phosphofructokinase complex"/>
    <property type="evidence" value="ECO:0007669"/>
    <property type="project" value="TreeGrafter"/>
</dbReference>
<feature type="domain" description="Phosphofructokinase" evidence="9">
    <location>
        <begin position="2"/>
        <end position="205"/>
    </location>
</feature>
<gene>
    <name evidence="10" type="ORF">AC477_04305</name>
</gene>
<reference evidence="10 11" key="1">
    <citation type="submission" date="2015-06" db="EMBL/GenBank/DDBJ databases">
        <title>New insights into the roles of widespread benthic archaea in carbon and nitrogen cycling.</title>
        <authorList>
            <person name="Lazar C.S."/>
            <person name="Baker B.J."/>
            <person name="Seitz K.W."/>
            <person name="Hyde A.S."/>
            <person name="Dick G.J."/>
            <person name="Hinrichs K.-U."/>
            <person name="Teske A.P."/>
        </authorList>
    </citation>
    <scope>NUCLEOTIDE SEQUENCE [LARGE SCALE GENOMIC DNA]</scope>
    <source>
        <strain evidence="10">SG8-32-1</strain>
    </source>
</reference>
<keyword evidence="5" id="KW-0479">Metal-binding</keyword>
<dbReference type="GO" id="GO:0006002">
    <property type="term" value="P:fructose 6-phosphate metabolic process"/>
    <property type="evidence" value="ECO:0007669"/>
    <property type="project" value="InterPro"/>
</dbReference>
<evidence type="ECO:0000259" key="9">
    <source>
        <dbReference type="Pfam" id="PF00365"/>
    </source>
</evidence>
<dbReference type="GO" id="GO:0005524">
    <property type="term" value="F:ATP binding"/>
    <property type="evidence" value="ECO:0007669"/>
    <property type="project" value="TreeGrafter"/>
</dbReference>
<comment type="pathway">
    <text evidence="2">Carbohydrate degradation; glycolysis; D-glyceraldehyde 3-phosphate and glycerone phosphate from D-glucose: step 3/4.</text>
</comment>
<evidence type="ECO:0000313" key="11">
    <source>
        <dbReference type="Proteomes" id="UP000037237"/>
    </source>
</evidence>
<dbReference type="Proteomes" id="UP000037237">
    <property type="component" value="Unassembled WGS sequence"/>
</dbReference>
<dbReference type="InterPro" id="IPR000023">
    <property type="entry name" value="Phosphofructokinase_dom"/>
</dbReference>
<evidence type="ECO:0000256" key="6">
    <source>
        <dbReference type="ARBA" id="ARBA00022777"/>
    </source>
</evidence>
<dbReference type="AlphaFoldDB" id="A0A0M0BSQ4"/>
<name>A0A0M0BSQ4_9ARCH</name>
<dbReference type="GO" id="GO:0030388">
    <property type="term" value="P:fructose 1,6-bisphosphate metabolic process"/>
    <property type="evidence" value="ECO:0007669"/>
    <property type="project" value="TreeGrafter"/>
</dbReference>
<dbReference type="PATRIC" id="fig|1685124.3.peg.849"/>
<dbReference type="InterPro" id="IPR035966">
    <property type="entry name" value="PKF_sf"/>
</dbReference>
<comment type="caution">
    <text evidence="10">The sequence shown here is derived from an EMBL/GenBank/DDBJ whole genome shotgun (WGS) entry which is preliminary data.</text>
</comment>
<keyword evidence="7" id="KW-0460">Magnesium</keyword>
<keyword evidence="6" id="KW-0418">Kinase</keyword>
<evidence type="ECO:0000256" key="7">
    <source>
        <dbReference type="ARBA" id="ARBA00022842"/>
    </source>
</evidence>
<evidence type="ECO:0000256" key="3">
    <source>
        <dbReference type="ARBA" id="ARBA00022490"/>
    </source>
</evidence>
<dbReference type="PRINTS" id="PR00476">
    <property type="entry name" value="PHFRCTKINASE"/>
</dbReference>
<comment type="cofactor">
    <cofactor evidence="1">
        <name>Mg(2+)</name>
        <dbReference type="ChEBI" id="CHEBI:18420"/>
    </cofactor>
</comment>
<evidence type="ECO:0000256" key="4">
    <source>
        <dbReference type="ARBA" id="ARBA00022679"/>
    </source>
</evidence>
<dbReference type="GO" id="GO:0042802">
    <property type="term" value="F:identical protein binding"/>
    <property type="evidence" value="ECO:0007669"/>
    <property type="project" value="TreeGrafter"/>
</dbReference>
<evidence type="ECO:0000256" key="2">
    <source>
        <dbReference type="ARBA" id="ARBA00004679"/>
    </source>
</evidence>
<feature type="non-terminal residue" evidence="10">
    <location>
        <position position="205"/>
    </location>
</feature>
<evidence type="ECO:0000256" key="1">
    <source>
        <dbReference type="ARBA" id="ARBA00001946"/>
    </source>
</evidence>
<dbReference type="GO" id="GO:0016208">
    <property type="term" value="F:AMP binding"/>
    <property type="evidence" value="ECO:0007669"/>
    <property type="project" value="TreeGrafter"/>
</dbReference>
<dbReference type="GO" id="GO:0061621">
    <property type="term" value="P:canonical glycolysis"/>
    <property type="evidence" value="ECO:0007669"/>
    <property type="project" value="TreeGrafter"/>
</dbReference>
<dbReference type="InterPro" id="IPR022953">
    <property type="entry name" value="ATP_PFK"/>
</dbReference>
<dbReference type="PANTHER" id="PTHR13697:SF52">
    <property type="entry name" value="ATP-DEPENDENT 6-PHOSPHOFRUCTOKINASE 3"/>
    <property type="match status" value="1"/>
</dbReference>
<sequence>MRIGVLSGGGDAPGTNAVIRAIVRKGIKEYRDVFVGIKDGWRGLLEGNYKTLDLETTTGILTLGGSILGFSRTNPFKHEGGVVSVMENFGRVGLDALIVIGGDDTLSVAYRMEEFGLKYVGVPKTIDNDLAGTDYTFGFNTAVSIATETLDRLHSTAEAHHRVMILEVMGRYTGWIAISAGIAGGADAILIPERPFSVDEICKYI</sequence>
<accession>A0A0M0BSQ4</accession>
<dbReference type="Pfam" id="PF00365">
    <property type="entry name" value="PFK"/>
    <property type="match status" value="1"/>
</dbReference>
<dbReference type="SUPFAM" id="SSF53784">
    <property type="entry name" value="Phosphofructokinase"/>
    <property type="match status" value="1"/>
</dbReference>
<protein>
    <recommendedName>
        <fullName evidence="9">Phosphofructokinase domain-containing protein</fullName>
    </recommendedName>
</protein>
<organism evidence="10 11">
    <name type="scientific">miscellaneous Crenarchaeota group-1 archaeon SG8-32-1</name>
    <dbReference type="NCBI Taxonomy" id="1685124"/>
    <lineage>
        <taxon>Archaea</taxon>
        <taxon>Candidatus Bathyarchaeota</taxon>
        <taxon>MCG-1</taxon>
    </lineage>
</organism>
<dbReference type="GO" id="GO:0048029">
    <property type="term" value="F:monosaccharide binding"/>
    <property type="evidence" value="ECO:0007669"/>
    <property type="project" value="TreeGrafter"/>
</dbReference>
<dbReference type="Gene3D" id="3.40.50.450">
    <property type="match status" value="1"/>
</dbReference>
<dbReference type="GO" id="GO:0003872">
    <property type="term" value="F:6-phosphofructokinase activity"/>
    <property type="evidence" value="ECO:0007669"/>
    <property type="project" value="InterPro"/>
</dbReference>
<keyword evidence="4" id="KW-0808">Transferase</keyword>
<dbReference type="NCBIfam" id="NF002872">
    <property type="entry name" value="PRK03202.1"/>
    <property type="match status" value="1"/>
</dbReference>
<proteinExistence type="predicted"/>
<dbReference type="GO" id="GO:0046872">
    <property type="term" value="F:metal ion binding"/>
    <property type="evidence" value="ECO:0007669"/>
    <property type="project" value="UniProtKB-KW"/>
</dbReference>
<evidence type="ECO:0000256" key="5">
    <source>
        <dbReference type="ARBA" id="ARBA00022723"/>
    </source>
</evidence>
<dbReference type="EMBL" id="LFWU01000103">
    <property type="protein sequence ID" value="KON31256.1"/>
    <property type="molecule type" value="Genomic_DNA"/>
</dbReference>